<evidence type="ECO:0000313" key="3">
    <source>
        <dbReference type="EMBL" id="KAJ5197880.1"/>
    </source>
</evidence>
<keyword evidence="4" id="KW-1185">Reference proteome</keyword>
<keyword evidence="2" id="KW-0472">Membrane</keyword>
<name>A0A9W9JMW4_9EURO</name>
<accession>A0A9W9JMW4</accession>
<gene>
    <name evidence="3" type="ORF">N7498_006997</name>
</gene>
<reference evidence="3" key="2">
    <citation type="journal article" date="2023" name="IMA Fungus">
        <title>Comparative genomic study of the Penicillium genus elucidates a diverse pangenome and 15 lateral gene transfer events.</title>
        <authorList>
            <person name="Petersen C."/>
            <person name="Sorensen T."/>
            <person name="Nielsen M.R."/>
            <person name="Sondergaard T.E."/>
            <person name="Sorensen J.L."/>
            <person name="Fitzpatrick D.A."/>
            <person name="Frisvad J.C."/>
            <person name="Nielsen K.L."/>
        </authorList>
    </citation>
    <scope>NUCLEOTIDE SEQUENCE</scope>
    <source>
        <strain evidence="3">IBT 15544</strain>
    </source>
</reference>
<dbReference type="OrthoDB" id="4140442at2759"/>
<dbReference type="RefSeq" id="XP_058306308.1">
    <property type="nucleotide sequence ID" value="XM_058454059.1"/>
</dbReference>
<feature type="transmembrane region" description="Helical" evidence="2">
    <location>
        <begin position="141"/>
        <end position="161"/>
    </location>
</feature>
<dbReference type="AlphaFoldDB" id="A0A9W9JMW4"/>
<keyword evidence="2" id="KW-1133">Transmembrane helix</keyword>
<dbReference type="GeneID" id="83181360"/>
<comment type="caution">
    <text evidence="3">The sequence shown here is derived from an EMBL/GenBank/DDBJ whole genome shotgun (WGS) entry which is preliminary data.</text>
</comment>
<feature type="region of interest" description="Disordered" evidence="1">
    <location>
        <begin position="42"/>
        <end position="74"/>
    </location>
</feature>
<sequence length="301" mass="33327">MSARPVLRILWPRCPGAPVRSGLQNHSPSPWRSFASSSLRCATPKQPKRAPRTVAKPTTQPSAQPTAQPVAPPSNLSTVRFGNIGKLAIKVARNGEVLLFKAPKKRVYILSAYGLAVGCVLFAVWHSENYIANPELSQPTWVKALMAGVCVVTTGLGVVALSRTHNIVRNITAFPHKGQMHIRFQVRRLVPFLRPRTFEVLPSQVSFRRRLIVSPQGLARYERDSAKIGSAETPQKSLFKAPAEMMSRGIWGVFMSVRQLLTQEDFILLEIDGKGIFRVDCNGVVTEDFLALGNPVKYSDY</sequence>
<evidence type="ECO:0000256" key="1">
    <source>
        <dbReference type="SAM" id="MobiDB-lite"/>
    </source>
</evidence>
<keyword evidence="2" id="KW-0812">Transmembrane</keyword>
<dbReference type="Proteomes" id="UP001150904">
    <property type="component" value="Unassembled WGS sequence"/>
</dbReference>
<feature type="transmembrane region" description="Helical" evidence="2">
    <location>
        <begin position="107"/>
        <end position="126"/>
    </location>
</feature>
<reference evidence="3" key="1">
    <citation type="submission" date="2022-12" db="EMBL/GenBank/DDBJ databases">
        <authorList>
            <person name="Petersen C."/>
        </authorList>
    </citation>
    <scope>NUCLEOTIDE SEQUENCE</scope>
    <source>
        <strain evidence="3">IBT 15544</strain>
    </source>
</reference>
<organism evidence="3 4">
    <name type="scientific">Penicillium cinerascens</name>
    <dbReference type="NCBI Taxonomy" id="70096"/>
    <lineage>
        <taxon>Eukaryota</taxon>
        <taxon>Fungi</taxon>
        <taxon>Dikarya</taxon>
        <taxon>Ascomycota</taxon>
        <taxon>Pezizomycotina</taxon>
        <taxon>Eurotiomycetes</taxon>
        <taxon>Eurotiomycetidae</taxon>
        <taxon>Eurotiales</taxon>
        <taxon>Aspergillaceae</taxon>
        <taxon>Penicillium</taxon>
    </lineage>
</organism>
<evidence type="ECO:0000256" key="2">
    <source>
        <dbReference type="SAM" id="Phobius"/>
    </source>
</evidence>
<dbReference type="EMBL" id="JAPQKR010000014">
    <property type="protein sequence ID" value="KAJ5197880.1"/>
    <property type="molecule type" value="Genomic_DNA"/>
</dbReference>
<evidence type="ECO:0000313" key="4">
    <source>
        <dbReference type="Proteomes" id="UP001150904"/>
    </source>
</evidence>
<protein>
    <submittedName>
        <fullName evidence="3">Uncharacterized protein</fullName>
    </submittedName>
</protein>
<feature type="compositionally biased region" description="Polar residues" evidence="1">
    <location>
        <begin position="56"/>
        <end position="67"/>
    </location>
</feature>
<proteinExistence type="predicted"/>